<dbReference type="Gene3D" id="3.40.190.290">
    <property type="match status" value="1"/>
</dbReference>
<dbReference type="SUPFAM" id="SSF53850">
    <property type="entry name" value="Periplasmic binding protein-like II"/>
    <property type="match status" value="1"/>
</dbReference>
<reference evidence="6 7" key="1">
    <citation type="journal article" date="2010" name="Int. J. Syst. Evol. Microbiol.">
        <title>Reclassification of Herbaspirillum putei as a later heterotypic synonym of Herbaspirillum huttiense, with the description of H. huttiense subsp. huttiense subsp. nov. and H. huttiense subsp. putei subsp. nov., comb. nov., and description of Herbaspirillum aquaticum sp. nov.</title>
        <authorList>
            <person name="Dobritsa A.P."/>
            <person name="Reddy M.C."/>
            <person name="Samadpour M."/>
        </authorList>
    </citation>
    <scope>NUCLEOTIDE SEQUENCE [LARGE SCALE GENOMIC DNA]</scope>
    <source>
        <strain evidence="6 7">IEH 4430</strain>
    </source>
</reference>
<dbReference type="GO" id="GO:0003700">
    <property type="term" value="F:DNA-binding transcription factor activity"/>
    <property type="evidence" value="ECO:0007669"/>
    <property type="project" value="InterPro"/>
</dbReference>
<keyword evidence="7" id="KW-1185">Reference proteome</keyword>
<dbReference type="PRINTS" id="PR00039">
    <property type="entry name" value="HTHLYSR"/>
</dbReference>
<comment type="caution">
    <text evidence="6">The sequence shown here is derived from an EMBL/GenBank/DDBJ whole genome shotgun (WGS) entry which is preliminary data.</text>
</comment>
<dbReference type="InterPro" id="IPR005119">
    <property type="entry name" value="LysR_subst-bd"/>
</dbReference>
<gene>
    <name evidence="6" type="ORF">CEJ45_20690</name>
</gene>
<dbReference type="PANTHER" id="PTHR30126">
    <property type="entry name" value="HTH-TYPE TRANSCRIPTIONAL REGULATOR"/>
    <property type="match status" value="1"/>
</dbReference>
<dbReference type="Gene3D" id="1.10.10.10">
    <property type="entry name" value="Winged helix-like DNA-binding domain superfamily/Winged helix DNA-binding domain"/>
    <property type="match status" value="1"/>
</dbReference>
<evidence type="ECO:0000256" key="4">
    <source>
        <dbReference type="ARBA" id="ARBA00023163"/>
    </source>
</evidence>
<protein>
    <submittedName>
        <fullName evidence="6">LysR family transcriptional regulator</fullName>
    </submittedName>
</protein>
<dbReference type="PANTHER" id="PTHR30126:SF40">
    <property type="entry name" value="HTH-TYPE TRANSCRIPTIONAL REGULATOR GLTR"/>
    <property type="match status" value="1"/>
</dbReference>
<feature type="domain" description="HTH lysR-type" evidence="5">
    <location>
        <begin position="1"/>
        <end position="58"/>
    </location>
</feature>
<dbReference type="GO" id="GO:0000976">
    <property type="term" value="F:transcription cis-regulatory region binding"/>
    <property type="evidence" value="ECO:0007669"/>
    <property type="project" value="TreeGrafter"/>
</dbReference>
<organism evidence="6 7">
    <name type="scientific">Herbaspirillum aquaticum</name>
    <dbReference type="NCBI Taxonomy" id="568783"/>
    <lineage>
        <taxon>Bacteria</taxon>
        <taxon>Pseudomonadati</taxon>
        <taxon>Pseudomonadota</taxon>
        <taxon>Betaproteobacteria</taxon>
        <taxon>Burkholderiales</taxon>
        <taxon>Oxalobacteraceae</taxon>
        <taxon>Herbaspirillum</taxon>
    </lineage>
</organism>
<dbReference type="InterPro" id="IPR036388">
    <property type="entry name" value="WH-like_DNA-bd_sf"/>
</dbReference>
<evidence type="ECO:0000259" key="5">
    <source>
        <dbReference type="PROSITE" id="PS50931"/>
    </source>
</evidence>
<proteinExistence type="inferred from homology"/>
<dbReference type="CDD" id="cd05466">
    <property type="entry name" value="PBP2_LTTR_substrate"/>
    <property type="match status" value="1"/>
</dbReference>
<name>A0A225SNT3_9BURK</name>
<dbReference type="InterPro" id="IPR000847">
    <property type="entry name" value="LysR_HTH_N"/>
</dbReference>
<dbReference type="InterPro" id="IPR036390">
    <property type="entry name" value="WH_DNA-bd_sf"/>
</dbReference>
<sequence>MDLTQLRAFIAVAHEGNLTRAAEKLHLTQPAVSLQIKALQESLGLALFNRSASGMVLTAEGNTLLPFAERVLGDVQELRRHATGLRSSDNLLSGSLAIGTILDPEFIRLGAFLKLLVERHPQLSTQLSHHMSGSVLNEVRAGKLDVGFFLGDPGKGFHAMTLTSFSYNVIAPAGWKNRVSGKGWKELARLPWIWTPPESAHHRLLSKIFAQNQTKPQTVALVDQESSMLDLVKSGVGLSLARESIALSQAHAHGLVIADAVELSTELSFITLEKRQHEAAIKAVFQLLQQVWQS</sequence>
<evidence type="ECO:0000256" key="2">
    <source>
        <dbReference type="ARBA" id="ARBA00023015"/>
    </source>
</evidence>
<dbReference type="EMBL" id="NJGV01000024">
    <property type="protein sequence ID" value="OWY32659.1"/>
    <property type="molecule type" value="Genomic_DNA"/>
</dbReference>
<dbReference type="Proteomes" id="UP000214747">
    <property type="component" value="Unassembled WGS sequence"/>
</dbReference>
<evidence type="ECO:0000256" key="3">
    <source>
        <dbReference type="ARBA" id="ARBA00023125"/>
    </source>
</evidence>
<dbReference type="Pfam" id="PF00126">
    <property type="entry name" value="HTH_1"/>
    <property type="match status" value="1"/>
</dbReference>
<dbReference type="FunFam" id="1.10.10.10:FF:000001">
    <property type="entry name" value="LysR family transcriptional regulator"/>
    <property type="match status" value="1"/>
</dbReference>
<dbReference type="AlphaFoldDB" id="A0A225SNT3"/>
<dbReference type="SUPFAM" id="SSF46785">
    <property type="entry name" value="Winged helix' DNA-binding domain"/>
    <property type="match status" value="1"/>
</dbReference>
<evidence type="ECO:0000313" key="7">
    <source>
        <dbReference type="Proteomes" id="UP000214747"/>
    </source>
</evidence>
<evidence type="ECO:0000313" key="6">
    <source>
        <dbReference type="EMBL" id="OWY32659.1"/>
    </source>
</evidence>
<keyword evidence="2" id="KW-0805">Transcription regulation</keyword>
<evidence type="ECO:0000256" key="1">
    <source>
        <dbReference type="ARBA" id="ARBA00009437"/>
    </source>
</evidence>
<dbReference type="RefSeq" id="WP_088756960.1">
    <property type="nucleotide sequence ID" value="NZ_JARJFG010000047.1"/>
</dbReference>
<keyword evidence="3" id="KW-0238">DNA-binding</keyword>
<keyword evidence="4" id="KW-0804">Transcription</keyword>
<dbReference type="PROSITE" id="PS50931">
    <property type="entry name" value="HTH_LYSR"/>
    <property type="match status" value="1"/>
</dbReference>
<dbReference type="Pfam" id="PF03466">
    <property type="entry name" value="LysR_substrate"/>
    <property type="match status" value="1"/>
</dbReference>
<comment type="similarity">
    <text evidence="1">Belongs to the LysR transcriptional regulatory family.</text>
</comment>
<accession>A0A225SNT3</accession>